<feature type="domain" description="Protein kinase" evidence="8">
    <location>
        <begin position="9"/>
        <end position="259"/>
    </location>
</feature>
<evidence type="ECO:0000313" key="9">
    <source>
        <dbReference type="EMBL" id="OOQ47062.1"/>
    </source>
</evidence>
<dbReference type="EMBL" id="CP050692">
    <property type="protein sequence ID" value="QIT47368.1"/>
    <property type="molecule type" value="Genomic_DNA"/>
</dbReference>
<gene>
    <name evidence="9" type="ORF">AFM16_30230</name>
    <name evidence="10" type="ORF">HCX60_30765</name>
</gene>
<feature type="compositionally biased region" description="Gly residues" evidence="7">
    <location>
        <begin position="418"/>
        <end position="428"/>
    </location>
</feature>
<keyword evidence="4 10" id="KW-0418">Kinase</keyword>
<proteinExistence type="predicted"/>
<dbReference type="PROSITE" id="PS50011">
    <property type="entry name" value="PROTEIN_KINASE_DOM"/>
    <property type="match status" value="1"/>
</dbReference>
<dbReference type="Gene3D" id="1.10.510.10">
    <property type="entry name" value="Transferase(Phosphotransferase) domain 1"/>
    <property type="match status" value="1"/>
</dbReference>
<dbReference type="InterPro" id="IPR008271">
    <property type="entry name" value="Ser/Thr_kinase_AS"/>
</dbReference>
<dbReference type="PROSITE" id="PS00108">
    <property type="entry name" value="PROTEIN_KINASE_ST"/>
    <property type="match status" value="1"/>
</dbReference>
<dbReference type="PROSITE" id="PS00107">
    <property type="entry name" value="PROTEIN_KINASE_ATP"/>
    <property type="match status" value="1"/>
</dbReference>
<evidence type="ECO:0000313" key="12">
    <source>
        <dbReference type="Proteomes" id="UP000502504"/>
    </source>
</evidence>
<dbReference type="GO" id="GO:0005524">
    <property type="term" value="F:ATP binding"/>
    <property type="evidence" value="ECO:0007669"/>
    <property type="project" value="UniProtKB-UniRule"/>
</dbReference>
<feature type="binding site" evidence="6">
    <location>
        <position position="38"/>
    </location>
    <ligand>
        <name>ATP</name>
        <dbReference type="ChEBI" id="CHEBI:30616"/>
    </ligand>
</feature>
<protein>
    <submittedName>
        <fullName evidence="10">Serine/threonine protein kinase</fullName>
    </submittedName>
</protein>
<evidence type="ECO:0000256" key="1">
    <source>
        <dbReference type="ARBA" id="ARBA00022527"/>
    </source>
</evidence>
<evidence type="ECO:0000256" key="7">
    <source>
        <dbReference type="SAM" id="MobiDB-lite"/>
    </source>
</evidence>
<evidence type="ECO:0000256" key="2">
    <source>
        <dbReference type="ARBA" id="ARBA00022679"/>
    </source>
</evidence>
<dbReference type="GO" id="GO:0004674">
    <property type="term" value="F:protein serine/threonine kinase activity"/>
    <property type="evidence" value="ECO:0007669"/>
    <property type="project" value="UniProtKB-KW"/>
</dbReference>
<dbReference type="RefSeq" id="WP_078635629.1">
    <property type="nucleotide sequence ID" value="NZ_CM007717.1"/>
</dbReference>
<keyword evidence="1 10" id="KW-0723">Serine/threonine-protein kinase</keyword>
<keyword evidence="2" id="KW-0808">Transferase</keyword>
<dbReference type="InterPro" id="IPR000719">
    <property type="entry name" value="Prot_kinase_dom"/>
</dbReference>
<accession>A0AAE6YCW8</accession>
<evidence type="ECO:0000313" key="11">
    <source>
        <dbReference type="Proteomes" id="UP000190306"/>
    </source>
</evidence>
<evidence type="ECO:0000256" key="4">
    <source>
        <dbReference type="ARBA" id="ARBA00022777"/>
    </source>
</evidence>
<keyword evidence="5 6" id="KW-0067">ATP-binding</keyword>
<evidence type="ECO:0000256" key="5">
    <source>
        <dbReference type="ARBA" id="ARBA00022840"/>
    </source>
</evidence>
<dbReference type="Proteomes" id="UP000502504">
    <property type="component" value="Chromosome"/>
</dbReference>
<evidence type="ECO:0000259" key="8">
    <source>
        <dbReference type="PROSITE" id="PS50011"/>
    </source>
</evidence>
<reference evidence="10 12" key="2">
    <citation type="submission" date="2020-03" db="EMBL/GenBank/DDBJ databases">
        <title>Is there a link between lipid content and antibiotic production in Streptomyces?</title>
        <authorList>
            <person name="David M."/>
            <person name="Lejeune C."/>
            <person name="Abreu S."/>
            <person name="Thibessard A."/>
            <person name="Leblond P."/>
            <person name="Chaminade P."/>
            <person name="Virolle M.-J."/>
        </authorList>
    </citation>
    <scope>NUCLEOTIDE SEQUENCE [LARGE SCALE GENOMIC DNA]</scope>
    <source>
        <strain evidence="10 12">DSM 41481</strain>
    </source>
</reference>
<dbReference type="InterPro" id="IPR011009">
    <property type="entry name" value="Kinase-like_dom_sf"/>
</dbReference>
<feature type="region of interest" description="Disordered" evidence="7">
    <location>
        <begin position="364"/>
        <end position="451"/>
    </location>
</feature>
<organism evidence="10 12">
    <name type="scientific">Streptomyces antibioticus</name>
    <dbReference type="NCBI Taxonomy" id="1890"/>
    <lineage>
        <taxon>Bacteria</taxon>
        <taxon>Bacillati</taxon>
        <taxon>Actinomycetota</taxon>
        <taxon>Actinomycetes</taxon>
        <taxon>Kitasatosporales</taxon>
        <taxon>Streptomycetaceae</taxon>
        <taxon>Streptomyces</taxon>
    </lineage>
</organism>
<dbReference type="CDD" id="cd14014">
    <property type="entry name" value="STKc_PknB_like"/>
    <property type="match status" value="1"/>
</dbReference>
<name>A0AAE6YCW8_STRAT</name>
<keyword evidence="3 6" id="KW-0547">Nucleotide-binding</keyword>
<evidence type="ECO:0000313" key="10">
    <source>
        <dbReference type="EMBL" id="QIT47368.1"/>
    </source>
</evidence>
<dbReference type="Proteomes" id="UP000190306">
    <property type="component" value="Chromosome"/>
</dbReference>
<dbReference type="Pfam" id="PF00069">
    <property type="entry name" value="Pkinase"/>
    <property type="match status" value="1"/>
</dbReference>
<dbReference type="SUPFAM" id="SSF56112">
    <property type="entry name" value="Protein kinase-like (PK-like)"/>
    <property type="match status" value="1"/>
</dbReference>
<keyword evidence="11" id="KW-1185">Reference proteome</keyword>
<dbReference type="EMBL" id="LHQL01000014">
    <property type="protein sequence ID" value="OOQ47062.1"/>
    <property type="molecule type" value="Genomic_DNA"/>
</dbReference>
<feature type="compositionally biased region" description="Low complexity" evidence="7">
    <location>
        <begin position="293"/>
        <end position="306"/>
    </location>
</feature>
<evidence type="ECO:0000256" key="6">
    <source>
        <dbReference type="PROSITE-ProRule" id="PRU10141"/>
    </source>
</evidence>
<sequence length="568" mass="59397">MKTWSVPGFSEIRELGAGGSGRVVLAVETATGRRVAIKYLSEQLLEDTHFRREFRAEARLLQEIVSPHVAHLRHYVEVPHGAAMVLELVDGPSLRVLLRREGATVPEAALTVLKGSLLGLGAVHRQGIVHRDYKPENVLITTDAVSKLVDFGIAARDGSTPSAVAGTPPYMAPEQWQGRSPTAATDVYAATVTFFECVTGFRPYGGDSVAEIATGHLTADVPAWKAPEPVRPLVLRGMAKDPAERFASVDEFLDALEAMATAGYGPDWEERGRRSLASLVVALLMNLSRPRTGEPGATTELATTETTPEDAPTDIPDHRTAPGVRSSRASRRTPVVIGGAAALLVVATAAGVLANRPSANDAAHATPAFGTSSGTSAPPVGTADSSPGGPTPRHAPTHDSAPPSPPAPGTTRPKETNPGGGDASGTPGGTPRTTAPLDDDATMPSAAPPASASGVAMRVSAVHITSLKEAAPVRGAEATVTVTTTRPDPVTLELTWYDSDQAGVPGARNGSTEVYRLSGRTTYRLTTRHEFTTCPAYWGLRARSTPAALSGDIYQDMGALACILQPRG</sequence>
<reference evidence="9 11" key="1">
    <citation type="submission" date="2015-07" db="EMBL/GenBank/DDBJ databases">
        <title>Draft Genome Sequence of Streptomyces antibioticus, IMRU 3720 reveals insights in the evolution of actinomycin biosynthetic gene clusters in Streptomyces.</title>
        <authorList>
            <person name="Crnovcic I."/>
            <person name="Ruckert C."/>
            <person name="Kalinowksi J."/>
            <person name="Keller U."/>
        </authorList>
    </citation>
    <scope>NUCLEOTIDE SEQUENCE [LARGE SCALE GENOMIC DNA]</scope>
    <source>
        <strain evidence="9 11">DSM 41481</strain>
    </source>
</reference>
<feature type="region of interest" description="Disordered" evidence="7">
    <location>
        <begin position="289"/>
        <end position="330"/>
    </location>
</feature>
<dbReference type="InterPro" id="IPR030616">
    <property type="entry name" value="Aur-like"/>
</dbReference>
<evidence type="ECO:0000256" key="3">
    <source>
        <dbReference type="ARBA" id="ARBA00022741"/>
    </source>
</evidence>
<dbReference type="InterPro" id="IPR017441">
    <property type="entry name" value="Protein_kinase_ATP_BS"/>
</dbReference>
<dbReference type="AlphaFoldDB" id="A0AAE6YCW8"/>
<dbReference type="PANTHER" id="PTHR24350">
    <property type="entry name" value="SERINE/THREONINE-PROTEIN KINASE IAL-RELATED"/>
    <property type="match status" value="1"/>
</dbReference>